<dbReference type="Proteomes" id="UP001057375">
    <property type="component" value="Unassembled WGS sequence"/>
</dbReference>
<dbReference type="Pfam" id="PF00665">
    <property type="entry name" value="rve"/>
    <property type="match status" value="1"/>
</dbReference>
<dbReference type="PANTHER" id="PTHR37984">
    <property type="entry name" value="PROTEIN CBG26694"/>
    <property type="match status" value="1"/>
</dbReference>
<dbReference type="InterPro" id="IPR001584">
    <property type="entry name" value="Integrase_cat-core"/>
</dbReference>
<evidence type="ECO:0000313" key="3">
    <source>
        <dbReference type="Proteomes" id="UP001057375"/>
    </source>
</evidence>
<keyword evidence="3" id="KW-1185">Reference proteome</keyword>
<accession>A0ABQ5KCV6</accession>
<dbReference type="SUPFAM" id="SSF53098">
    <property type="entry name" value="Ribonuclease H-like"/>
    <property type="match status" value="1"/>
</dbReference>
<sequence>MVKTEVDKCPICQKNKPLPPPPIMGTIMKRGIFEEVSIDSLGPITTDEENPIKYIIVIIDNFSRFVELIPSESTTAKEAVDALLQGVIARHGVPLCIRSDAGRQYNNALTAELYKRLNIESVITTPGHHQENGIVERVNREIWKHLRTAFTK</sequence>
<dbReference type="InterPro" id="IPR050951">
    <property type="entry name" value="Retrovirus_Pol_polyprotein"/>
</dbReference>
<evidence type="ECO:0000313" key="2">
    <source>
        <dbReference type="EMBL" id="GKT29752.1"/>
    </source>
</evidence>
<name>A0ABQ5KCV6_9EUKA</name>
<proteinExistence type="predicted"/>
<dbReference type="PANTHER" id="PTHR37984:SF5">
    <property type="entry name" value="PROTEIN NYNRIN-LIKE"/>
    <property type="match status" value="1"/>
</dbReference>
<evidence type="ECO:0000259" key="1">
    <source>
        <dbReference type="PROSITE" id="PS50994"/>
    </source>
</evidence>
<comment type="caution">
    <text evidence="2">The sequence shown here is derived from an EMBL/GenBank/DDBJ whole genome shotgun (WGS) entry which is preliminary data.</text>
</comment>
<dbReference type="EMBL" id="BQXS01000955">
    <property type="protein sequence ID" value="GKT29752.1"/>
    <property type="molecule type" value="Genomic_DNA"/>
</dbReference>
<gene>
    <name evidence="2" type="ORF">ADUPG1_001263</name>
</gene>
<dbReference type="InterPro" id="IPR036397">
    <property type="entry name" value="RNaseH_sf"/>
</dbReference>
<organism evidence="2 3">
    <name type="scientific">Aduncisulcus paluster</name>
    <dbReference type="NCBI Taxonomy" id="2918883"/>
    <lineage>
        <taxon>Eukaryota</taxon>
        <taxon>Metamonada</taxon>
        <taxon>Carpediemonas-like organisms</taxon>
        <taxon>Aduncisulcus</taxon>
    </lineage>
</organism>
<dbReference type="InterPro" id="IPR012337">
    <property type="entry name" value="RNaseH-like_sf"/>
</dbReference>
<dbReference type="PROSITE" id="PS50994">
    <property type="entry name" value="INTEGRASE"/>
    <property type="match status" value="1"/>
</dbReference>
<reference evidence="2" key="1">
    <citation type="submission" date="2022-03" db="EMBL/GenBank/DDBJ databases">
        <title>Draft genome sequence of Aduncisulcus paluster, a free-living microaerophilic Fornicata.</title>
        <authorList>
            <person name="Yuyama I."/>
            <person name="Kume K."/>
            <person name="Tamura T."/>
            <person name="Inagaki Y."/>
            <person name="Hashimoto T."/>
        </authorList>
    </citation>
    <scope>NUCLEOTIDE SEQUENCE</scope>
    <source>
        <strain evidence="2">NY0171</strain>
    </source>
</reference>
<dbReference type="Gene3D" id="3.30.420.10">
    <property type="entry name" value="Ribonuclease H-like superfamily/Ribonuclease H"/>
    <property type="match status" value="1"/>
</dbReference>
<feature type="domain" description="Integrase catalytic" evidence="1">
    <location>
        <begin position="18"/>
        <end position="152"/>
    </location>
</feature>
<feature type="non-terminal residue" evidence="2">
    <location>
        <position position="152"/>
    </location>
</feature>
<protein>
    <submittedName>
        <fullName evidence="2">DDE-type integrase/transposase/recombinase</fullName>
    </submittedName>
</protein>